<sequence>MKMKGIRAVVLIVALMAILSCSSFCDARPLQQETTRNRGKGGMVIGMSNSEMMMMMKDQTTSAGQEEAVFSHMMGAMELDGGDGEDEEGCGKGEGNSEDEEECRMKRRMMAEAHLDYIYTQHHSHP</sequence>
<name>A0ACB9LGQ6_9MYRT</name>
<reference evidence="2" key="1">
    <citation type="journal article" date="2023" name="Front. Plant Sci.">
        <title>Chromosomal-level genome assembly of Melastoma candidum provides insights into trichome evolution.</title>
        <authorList>
            <person name="Zhong Y."/>
            <person name="Wu W."/>
            <person name="Sun C."/>
            <person name="Zou P."/>
            <person name="Liu Y."/>
            <person name="Dai S."/>
            <person name="Zhou R."/>
        </authorList>
    </citation>
    <scope>NUCLEOTIDE SEQUENCE [LARGE SCALE GENOMIC DNA]</scope>
</reference>
<evidence type="ECO:0000313" key="2">
    <source>
        <dbReference type="Proteomes" id="UP001057402"/>
    </source>
</evidence>
<keyword evidence="2" id="KW-1185">Reference proteome</keyword>
<proteinExistence type="predicted"/>
<gene>
    <name evidence="1" type="ORF">MLD38_035461</name>
</gene>
<comment type="caution">
    <text evidence="1">The sequence shown here is derived from an EMBL/GenBank/DDBJ whole genome shotgun (WGS) entry which is preliminary data.</text>
</comment>
<dbReference type="Proteomes" id="UP001057402">
    <property type="component" value="Chromosome 11"/>
</dbReference>
<evidence type="ECO:0000313" key="1">
    <source>
        <dbReference type="EMBL" id="KAI4310485.1"/>
    </source>
</evidence>
<accession>A0ACB9LGQ6</accession>
<organism evidence="1 2">
    <name type="scientific">Melastoma candidum</name>
    <dbReference type="NCBI Taxonomy" id="119954"/>
    <lineage>
        <taxon>Eukaryota</taxon>
        <taxon>Viridiplantae</taxon>
        <taxon>Streptophyta</taxon>
        <taxon>Embryophyta</taxon>
        <taxon>Tracheophyta</taxon>
        <taxon>Spermatophyta</taxon>
        <taxon>Magnoliopsida</taxon>
        <taxon>eudicotyledons</taxon>
        <taxon>Gunneridae</taxon>
        <taxon>Pentapetalae</taxon>
        <taxon>rosids</taxon>
        <taxon>malvids</taxon>
        <taxon>Myrtales</taxon>
        <taxon>Melastomataceae</taxon>
        <taxon>Melastomatoideae</taxon>
        <taxon>Melastomateae</taxon>
        <taxon>Melastoma</taxon>
    </lineage>
</organism>
<dbReference type="EMBL" id="CM042890">
    <property type="protein sequence ID" value="KAI4310485.1"/>
    <property type="molecule type" value="Genomic_DNA"/>
</dbReference>
<protein>
    <submittedName>
        <fullName evidence="1">Uncharacterized protein</fullName>
    </submittedName>
</protein>